<reference evidence="1 2" key="1">
    <citation type="submission" date="2023-08" db="EMBL/GenBank/DDBJ databases">
        <title>A Necator americanus chromosomal reference genome.</title>
        <authorList>
            <person name="Ilik V."/>
            <person name="Petrzelkova K.J."/>
            <person name="Pardy F."/>
            <person name="Fuh T."/>
            <person name="Niatou-Singa F.S."/>
            <person name="Gouil Q."/>
            <person name="Baker L."/>
            <person name="Ritchie M.E."/>
            <person name="Jex A.R."/>
            <person name="Gazzola D."/>
            <person name="Li H."/>
            <person name="Toshio Fujiwara R."/>
            <person name="Zhan B."/>
            <person name="Aroian R.V."/>
            <person name="Pafco B."/>
            <person name="Schwarz E.M."/>
        </authorList>
    </citation>
    <scope>NUCLEOTIDE SEQUENCE [LARGE SCALE GENOMIC DNA]</scope>
    <source>
        <strain evidence="1 2">Aroian</strain>
        <tissue evidence="1">Whole animal</tissue>
    </source>
</reference>
<name>A0ABR1DV45_NECAM</name>
<protein>
    <submittedName>
        <fullName evidence="1">Uncharacterized protein</fullName>
    </submittedName>
</protein>
<sequence length="218" mass="24837">MNHVRTCICGFSRGASVERSGRGVVKALLAPPIAAVCDGPNSVPTAAPTAPFRAHRNYARDSFRFDPTIDSVFAALSAVMEKPDCMKRKLLRRILAQFCPMISHNVEIYSEVDMLHRRMTREKHQHVAPPLKYSKFSAENRPHFLGHIIRRSSDRLVEIASRMLSDLNCRRPPRRRRKFWTEVVKEDLLELGIERRFKRDVTFRGNGIATGGQILCAI</sequence>
<comment type="caution">
    <text evidence="1">The sequence shown here is derived from an EMBL/GenBank/DDBJ whole genome shotgun (WGS) entry which is preliminary data.</text>
</comment>
<evidence type="ECO:0000313" key="2">
    <source>
        <dbReference type="Proteomes" id="UP001303046"/>
    </source>
</evidence>
<accession>A0ABR1DV45</accession>
<evidence type="ECO:0000313" key="1">
    <source>
        <dbReference type="EMBL" id="KAK6754073.1"/>
    </source>
</evidence>
<dbReference type="EMBL" id="JAVFWL010000005">
    <property type="protein sequence ID" value="KAK6754073.1"/>
    <property type="molecule type" value="Genomic_DNA"/>
</dbReference>
<proteinExistence type="predicted"/>
<gene>
    <name evidence="1" type="primary">Necator_chrV.g18005</name>
    <name evidence="1" type="ORF">RB195_013215</name>
</gene>
<dbReference type="Proteomes" id="UP001303046">
    <property type="component" value="Unassembled WGS sequence"/>
</dbReference>
<keyword evidence="2" id="KW-1185">Reference proteome</keyword>
<organism evidence="1 2">
    <name type="scientific">Necator americanus</name>
    <name type="common">Human hookworm</name>
    <dbReference type="NCBI Taxonomy" id="51031"/>
    <lineage>
        <taxon>Eukaryota</taxon>
        <taxon>Metazoa</taxon>
        <taxon>Ecdysozoa</taxon>
        <taxon>Nematoda</taxon>
        <taxon>Chromadorea</taxon>
        <taxon>Rhabditida</taxon>
        <taxon>Rhabditina</taxon>
        <taxon>Rhabditomorpha</taxon>
        <taxon>Strongyloidea</taxon>
        <taxon>Ancylostomatidae</taxon>
        <taxon>Bunostominae</taxon>
        <taxon>Necator</taxon>
    </lineage>
</organism>